<name>A0A5J4NIQ7_9TREM</name>
<reference evidence="1 2" key="1">
    <citation type="journal article" date="2019" name="Gigascience">
        <title>Whole-genome sequence of the oriental lung fluke Paragonimus westermani.</title>
        <authorList>
            <person name="Oey H."/>
            <person name="Zakrzewski M."/>
            <person name="Narain K."/>
            <person name="Devi K.R."/>
            <person name="Agatsuma T."/>
            <person name="Nawaratna S."/>
            <person name="Gobert G.N."/>
            <person name="Jones M.K."/>
            <person name="Ragan M.A."/>
            <person name="McManus D.P."/>
            <person name="Krause L."/>
        </authorList>
    </citation>
    <scope>NUCLEOTIDE SEQUENCE [LARGE SCALE GENOMIC DNA]</scope>
    <source>
        <strain evidence="1 2">IND2009</strain>
    </source>
</reference>
<keyword evidence="2" id="KW-1185">Reference proteome</keyword>
<dbReference type="AlphaFoldDB" id="A0A5J4NIQ7"/>
<evidence type="ECO:0000313" key="2">
    <source>
        <dbReference type="Proteomes" id="UP000324629"/>
    </source>
</evidence>
<dbReference type="EMBL" id="QNGE01002487">
    <property type="protein sequence ID" value="KAA3675496.1"/>
    <property type="molecule type" value="Genomic_DNA"/>
</dbReference>
<comment type="caution">
    <text evidence="1">The sequence shown here is derived from an EMBL/GenBank/DDBJ whole genome shotgun (WGS) entry which is preliminary data.</text>
</comment>
<sequence length="246" mass="28433">MSYWLFTLPLNILDIFWGSQLHIPVVLVLRFPQDQYSLRETRHLDFICQFTTDIRCIDGSSNFVADALYRPDGSQISASAICFLSLAKSQRIPGEFLPNSLVHLSPDTSYVTRLKNHMLHIKPSLPRIMLRPEQVHRDLRTCPFVFIRVGSLKTPLRPPYDSPFGVLDRVRLTAPAPVICEAQRQLFEKLGLPAVYREEFLSRRQRPKESTDSFLRSSRASFKGLQTVVPHRLRMKHLQTILHEIL</sequence>
<organism evidence="1 2">
    <name type="scientific">Paragonimus westermani</name>
    <dbReference type="NCBI Taxonomy" id="34504"/>
    <lineage>
        <taxon>Eukaryota</taxon>
        <taxon>Metazoa</taxon>
        <taxon>Spiralia</taxon>
        <taxon>Lophotrochozoa</taxon>
        <taxon>Platyhelminthes</taxon>
        <taxon>Trematoda</taxon>
        <taxon>Digenea</taxon>
        <taxon>Plagiorchiida</taxon>
        <taxon>Troglotremata</taxon>
        <taxon>Troglotrematidae</taxon>
        <taxon>Paragonimus</taxon>
    </lineage>
</organism>
<evidence type="ECO:0000313" key="1">
    <source>
        <dbReference type="EMBL" id="KAA3675496.1"/>
    </source>
</evidence>
<protein>
    <submittedName>
        <fullName evidence="1">Uncharacterized protein</fullName>
    </submittedName>
</protein>
<gene>
    <name evidence="1" type="ORF">DEA37_0006946</name>
</gene>
<proteinExistence type="predicted"/>
<dbReference type="PANTHER" id="PTHR38681">
    <property type="entry name" value="RETROVIRUS-RELATED POL POLYPROTEIN FROM TRANSPOSON 412-LIKE PROTEIN-RELATED"/>
    <property type="match status" value="1"/>
</dbReference>
<accession>A0A5J4NIQ7</accession>
<dbReference type="Proteomes" id="UP000324629">
    <property type="component" value="Unassembled WGS sequence"/>
</dbReference>
<dbReference type="PANTHER" id="PTHR38681:SF1">
    <property type="entry name" value="RETROVIRUS-RELATED POL POLYPROTEIN FROM TRANSPOSON 412-LIKE PROTEIN"/>
    <property type="match status" value="1"/>
</dbReference>